<proteinExistence type="inferred from homology"/>
<reference evidence="13 14" key="1">
    <citation type="submission" date="2018-07" db="EMBL/GenBank/DDBJ databases">
        <title>Genomic Encyclopedia of Type Strains, Phase IV (KMG-IV): sequencing the most valuable type-strain genomes for metagenomic binning, comparative biology and taxonomic classification.</title>
        <authorList>
            <person name="Goeker M."/>
        </authorList>
    </citation>
    <scope>NUCLEOTIDE SEQUENCE [LARGE SCALE GENOMIC DNA]</scope>
    <source>
        <strain evidence="13 14">DSM 14324</strain>
    </source>
</reference>
<dbReference type="PROSITE" id="PS51782">
    <property type="entry name" value="LYSM"/>
    <property type="match status" value="1"/>
</dbReference>
<feature type="chain" id="PRO_5017697984" description="N-acetylmuramoyl-L-alanine amidase AmiC" evidence="11">
    <location>
        <begin position="26"/>
        <end position="491"/>
    </location>
</feature>
<evidence type="ECO:0000256" key="5">
    <source>
        <dbReference type="ARBA" id="ARBA00022729"/>
    </source>
</evidence>
<evidence type="ECO:0000256" key="8">
    <source>
        <dbReference type="ARBA" id="ARBA00023316"/>
    </source>
</evidence>
<evidence type="ECO:0000256" key="2">
    <source>
        <dbReference type="ARBA" id="ARBA00004418"/>
    </source>
</evidence>
<dbReference type="Gene3D" id="2.60.40.3500">
    <property type="match status" value="1"/>
</dbReference>
<name>A0A3D9DUJ3_9GAMM</name>
<evidence type="ECO:0000256" key="4">
    <source>
        <dbReference type="ARBA" id="ARBA00011901"/>
    </source>
</evidence>
<dbReference type="InterPro" id="IPR036779">
    <property type="entry name" value="LysM_dom_sf"/>
</dbReference>
<dbReference type="PANTHER" id="PTHR30404:SF0">
    <property type="entry name" value="N-ACETYLMURAMOYL-L-ALANINE AMIDASE AMIC"/>
    <property type="match status" value="1"/>
</dbReference>
<keyword evidence="8" id="KW-0961">Cell wall biogenesis/degradation</keyword>
<evidence type="ECO:0000256" key="10">
    <source>
        <dbReference type="SAM" id="MobiDB-lite"/>
    </source>
</evidence>
<dbReference type="InterPro" id="IPR021731">
    <property type="entry name" value="AMIN_dom"/>
</dbReference>
<comment type="caution">
    <text evidence="13">The sequence shown here is derived from an EMBL/GenBank/DDBJ whole genome shotgun (WGS) entry which is preliminary data.</text>
</comment>
<evidence type="ECO:0000256" key="1">
    <source>
        <dbReference type="ARBA" id="ARBA00001561"/>
    </source>
</evidence>
<dbReference type="RefSeq" id="WP_115855000.1">
    <property type="nucleotide sequence ID" value="NZ_QRDJ01000008.1"/>
</dbReference>
<evidence type="ECO:0000256" key="7">
    <source>
        <dbReference type="ARBA" id="ARBA00022801"/>
    </source>
</evidence>
<dbReference type="CDD" id="cd00118">
    <property type="entry name" value="LysM"/>
    <property type="match status" value="1"/>
</dbReference>
<dbReference type="SMART" id="SM00257">
    <property type="entry name" value="LysM"/>
    <property type="match status" value="1"/>
</dbReference>
<comment type="catalytic activity">
    <reaction evidence="1">
        <text>Hydrolyzes the link between N-acetylmuramoyl residues and L-amino acid residues in certain cell-wall glycopeptides.</text>
        <dbReference type="EC" id="3.5.1.28"/>
    </reaction>
</comment>
<keyword evidence="6" id="KW-0574">Periplasm</keyword>
<sequence>MKFPAALLTLFAMIMLSVMATAAQAAQLEGLRQWTDSDGTRLVFDLSSEAKADVFTLDNPSRLVIDLANTTLNANLGSAVDGRGMVRDVRSGVRDGTDLRVVVELERQATPNAFKLPPGGGHGYRLVVDLAPGKGGGGSAGSSGGDDPITAMIQQQEQAARSKLASSRPTENPQVAEQVSNEPTAESRQKAKPHPRRDIIVVVDPGHGGKDPGASGPGGTHEKNVVLQIGRRVQTKLNAMSGFKAYMTRSDDTFIPLRGRTRIARERHADFFVSVHADAGGSSSPRGTSVYALSQHGATSERARWLAQSENRADLIGGVDGDLNLDDKDQVLRGVLLDLSMTATVNDSLSAGTDVLGRVSNFNKLFHSRVEQAGFVVLKSPDIPSLLVETGFLTNPSEERLLKTPAHQEKLADAIAQGIRQHFSRSPPPDSLLAWQRDQNRGGASNEYRVQPGDTLSGIAARQNVSLAALRQVNGLDTDVLRLGQVLTIPR</sequence>
<dbReference type="AlphaFoldDB" id="A0A3D9DUJ3"/>
<dbReference type="PANTHER" id="PTHR30404">
    <property type="entry name" value="N-ACETYLMURAMOYL-L-ALANINE AMIDASE"/>
    <property type="match status" value="1"/>
</dbReference>
<dbReference type="FunFam" id="3.40.630.40:FF:000001">
    <property type="entry name" value="N-acetylmuramoyl-L-alanine amidase"/>
    <property type="match status" value="1"/>
</dbReference>
<keyword evidence="14" id="KW-1185">Reference proteome</keyword>
<keyword evidence="5 11" id="KW-0732">Signal</keyword>
<dbReference type="CDD" id="cd02696">
    <property type="entry name" value="MurNAc-LAA"/>
    <property type="match status" value="1"/>
</dbReference>
<dbReference type="Gene3D" id="3.10.350.10">
    <property type="entry name" value="LysM domain"/>
    <property type="match status" value="1"/>
</dbReference>
<evidence type="ECO:0000256" key="11">
    <source>
        <dbReference type="SAM" id="SignalP"/>
    </source>
</evidence>
<evidence type="ECO:0000313" key="14">
    <source>
        <dbReference type="Proteomes" id="UP000256334"/>
    </source>
</evidence>
<dbReference type="GO" id="GO:0071555">
    <property type="term" value="P:cell wall organization"/>
    <property type="evidence" value="ECO:0007669"/>
    <property type="project" value="UniProtKB-KW"/>
</dbReference>
<dbReference type="GO" id="GO:0008745">
    <property type="term" value="F:N-acetylmuramoyl-L-alanine amidase activity"/>
    <property type="evidence" value="ECO:0007669"/>
    <property type="project" value="UniProtKB-EC"/>
</dbReference>
<dbReference type="InterPro" id="IPR050695">
    <property type="entry name" value="N-acetylmuramoyl_amidase_3"/>
</dbReference>
<comment type="subcellular location">
    <subcellularLocation>
        <location evidence="2">Periplasm</location>
    </subcellularLocation>
</comment>
<dbReference type="EMBL" id="QRDJ01000008">
    <property type="protein sequence ID" value="REC94426.1"/>
    <property type="molecule type" value="Genomic_DNA"/>
</dbReference>
<evidence type="ECO:0000313" key="13">
    <source>
        <dbReference type="EMBL" id="REC94426.1"/>
    </source>
</evidence>
<feature type="signal peptide" evidence="11">
    <location>
        <begin position="1"/>
        <end position="25"/>
    </location>
</feature>
<dbReference type="GO" id="GO:0030288">
    <property type="term" value="C:outer membrane-bounded periplasmic space"/>
    <property type="evidence" value="ECO:0007669"/>
    <property type="project" value="TreeGrafter"/>
</dbReference>
<feature type="compositionally biased region" description="Polar residues" evidence="10">
    <location>
        <begin position="155"/>
        <end position="186"/>
    </location>
</feature>
<dbReference type="Pfam" id="PF11741">
    <property type="entry name" value="AMIN"/>
    <property type="match status" value="1"/>
</dbReference>
<dbReference type="Gene3D" id="3.40.630.40">
    <property type="entry name" value="Zn-dependent exopeptidases"/>
    <property type="match status" value="1"/>
</dbReference>
<protein>
    <recommendedName>
        <fullName evidence="9">N-acetylmuramoyl-L-alanine amidase AmiC</fullName>
        <ecNumber evidence="4">3.5.1.28</ecNumber>
    </recommendedName>
</protein>
<dbReference type="GO" id="GO:0009253">
    <property type="term" value="P:peptidoglycan catabolic process"/>
    <property type="evidence" value="ECO:0007669"/>
    <property type="project" value="InterPro"/>
</dbReference>
<dbReference type="SMART" id="SM00646">
    <property type="entry name" value="Ami_3"/>
    <property type="match status" value="1"/>
</dbReference>
<accession>A0A3D9DUJ3</accession>
<keyword evidence="7" id="KW-0378">Hydrolase</keyword>
<dbReference type="OrthoDB" id="9806267at2"/>
<feature type="domain" description="LysM" evidence="12">
    <location>
        <begin position="446"/>
        <end position="489"/>
    </location>
</feature>
<dbReference type="SUPFAM" id="SSF53187">
    <property type="entry name" value="Zn-dependent exopeptidases"/>
    <property type="match status" value="1"/>
</dbReference>
<evidence type="ECO:0000256" key="6">
    <source>
        <dbReference type="ARBA" id="ARBA00022764"/>
    </source>
</evidence>
<evidence type="ECO:0000256" key="9">
    <source>
        <dbReference type="ARBA" id="ARBA00074581"/>
    </source>
</evidence>
<feature type="region of interest" description="Disordered" evidence="10">
    <location>
        <begin position="155"/>
        <end position="222"/>
    </location>
</feature>
<dbReference type="EC" id="3.5.1.28" evidence="4"/>
<dbReference type="Pfam" id="PF01476">
    <property type="entry name" value="LysM"/>
    <property type="match status" value="1"/>
</dbReference>
<dbReference type="InterPro" id="IPR018392">
    <property type="entry name" value="LysM"/>
</dbReference>
<organism evidence="13 14">
    <name type="scientific">Kushneria indalinina DSM 14324</name>
    <dbReference type="NCBI Taxonomy" id="1122140"/>
    <lineage>
        <taxon>Bacteria</taxon>
        <taxon>Pseudomonadati</taxon>
        <taxon>Pseudomonadota</taxon>
        <taxon>Gammaproteobacteria</taxon>
        <taxon>Oceanospirillales</taxon>
        <taxon>Halomonadaceae</taxon>
        <taxon>Kushneria</taxon>
    </lineage>
</organism>
<evidence type="ECO:0000259" key="12">
    <source>
        <dbReference type="PROSITE" id="PS51782"/>
    </source>
</evidence>
<dbReference type="Pfam" id="PF01520">
    <property type="entry name" value="Amidase_3"/>
    <property type="match status" value="1"/>
</dbReference>
<dbReference type="InterPro" id="IPR002508">
    <property type="entry name" value="MurNAc-LAA_cat"/>
</dbReference>
<evidence type="ECO:0000256" key="3">
    <source>
        <dbReference type="ARBA" id="ARBA00010860"/>
    </source>
</evidence>
<dbReference type="SUPFAM" id="SSF54106">
    <property type="entry name" value="LysM domain"/>
    <property type="match status" value="1"/>
</dbReference>
<comment type="similarity">
    <text evidence="3">Belongs to the N-acetylmuramoyl-L-alanine amidase 3 family.</text>
</comment>
<gene>
    <name evidence="13" type="ORF">C8D72_2798</name>
</gene>
<dbReference type="Proteomes" id="UP000256334">
    <property type="component" value="Unassembled WGS sequence"/>
</dbReference>